<protein>
    <submittedName>
        <fullName evidence="8">Copper resistance protein CopC</fullName>
    </submittedName>
</protein>
<keyword evidence="9" id="KW-1185">Reference proteome</keyword>
<evidence type="ECO:0000256" key="6">
    <source>
        <dbReference type="SAM" id="Phobius"/>
    </source>
</evidence>
<dbReference type="RefSeq" id="WP_373971902.1">
    <property type="nucleotide sequence ID" value="NZ_JBHDLJ010000006.1"/>
</dbReference>
<sequence>MQNHVPHGGRNRHRPAHHTAAPARTARAAAPRAAILHAGPTAATRTLLTALAAAFLGWAALAAAPSALAHDALLESTPASGSELTVAPDSAVLRFSGELKPIGTQVVLTDETGAAHDAEASVSRDVLNVDFGSPLPDGEYTLVWRVVSSDGHPIEGRAADGSAVGFTVAAGPAGAASSSGAAADGGSPAADGGTGAAAPPVATSATASAPASAEAPASAAAAPEAAPAAAGGGLFGDVPPAVAWIVLSLATVAAAAVVLAKVRGRDR</sequence>
<proteinExistence type="predicted"/>
<keyword evidence="6" id="KW-0812">Transmembrane</keyword>
<feature type="domain" description="CopC" evidence="7">
    <location>
        <begin position="70"/>
        <end position="157"/>
    </location>
</feature>
<dbReference type="InterPro" id="IPR014756">
    <property type="entry name" value="Ig_E-set"/>
</dbReference>
<name>A0ABV4URF9_9MICC</name>
<keyword evidence="3" id="KW-0732">Signal</keyword>
<comment type="caution">
    <text evidence="8">The sequence shown here is derived from an EMBL/GenBank/DDBJ whole genome shotgun (WGS) entry which is preliminary data.</text>
</comment>
<keyword evidence="2" id="KW-0479">Metal-binding</keyword>
<keyword evidence="4" id="KW-0186">Copper</keyword>
<organism evidence="8 9">
    <name type="scientific">Arthrobacter halodurans</name>
    <dbReference type="NCBI Taxonomy" id="516699"/>
    <lineage>
        <taxon>Bacteria</taxon>
        <taxon>Bacillati</taxon>
        <taxon>Actinomycetota</taxon>
        <taxon>Actinomycetes</taxon>
        <taxon>Micrococcales</taxon>
        <taxon>Micrococcaceae</taxon>
        <taxon>Arthrobacter</taxon>
    </lineage>
</organism>
<dbReference type="EMBL" id="JBHDLJ010000006">
    <property type="protein sequence ID" value="MFB0834728.1"/>
    <property type="molecule type" value="Genomic_DNA"/>
</dbReference>
<reference evidence="8 9" key="1">
    <citation type="submission" date="2024-09" db="EMBL/GenBank/DDBJ databases">
        <authorList>
            <person name="Salinas-Garcia M.A."/>
            <person name="Prieme A."/>
        </authorList>
    </citation>
    <scope>NUCLEOTIDE SEQUENCE [LARGE SCALE GENOMIC DNA]</scope>
    <source>
        <strain evidence="8 9">DSM 21081</strain>
    </source>
</reference>
<evidence type="ECO:0000313" key="8">
    <source>
        <dbReference type="EMBL" id="MFB0834728.1"/>
    </source>
</evidence>
<dbReference type="Proteomes" id="UP001575652">
    <property type="component" value="Unassembled WGS sequence"/>
</dbReference>
<accession>A0ABV4URF9</accession>
<evidence type="ECO:0000313" key="9">
    <source>
        <dbReference type="Proteomes" id="UP001575652"/>
    </source>
</evidence>
<gene>
    <name evidence="8" type="ORF">ACETWP_09020</name>
</gene>
<dbReference type="InterPro" id="IPR014755">
    <property type="entry name" value="Cu-Rt/internalin_Ig-like"/>
</dbReference>
<dbReference type="InterPro" id="IPR007348">
    <property type="entry name" value="CopC_dom"/>
</dbReference>
<keyword evidence="6" id="KW-1133">Transmembrane helix</keyword>
<dbReference type="PANTHER" id="PTHR34820">
    <property type="entry name" value="INNER MEMBRANE PROTEIN YEBZ"/>
    <property type="match status" value="1"/>
</dbReference>
<comment type="subcellular location">
    <subcellularLocation>
        <location evidence="1">Cell envelope</location>
    </subcellularLocation>
</comment>
<feature type="compositionally biased region" description="Basic residues" evidence="5">
    <location>
        <begin position="7"/>
        <end position="17"/>
    </location>
</feature>
<evidence type="ECO:0000256" key="1">
    <source>
        <dbReference type="ARBA" id="ARBA00004196"/>
    </source>
</evidence>
<dbReference type="Gene3D" id="2.60.40.1220">
    <property type="match status" value="1"/>
</dbReference>
<feature type="transmembrane region" description="Helical" evidence="6">
    <location>
        <begin position="241"/>
        <end position="260"/>
    </location>
</feature>
<evidence type="ECO:0000256" key="5">
    <source>
        <dbReference type="SAM" id="MobiDB-lite"/>
    </source>
</evidence>
<dbReference type="InterPro" id="IPR032694">
    <property type="entry name" value="CopC/D"/>
</dbReference>
<evidence type="ECO:0000256" key="2">
    <source>
        <dbReference type="ARBA" id="ARBA00022723"/>
    </source>
</evidence>
<keyword evidence="6" id="KW-0472">Membrane</keyword>
<feature type="region of interest" description="Disordered" evidence="5">
    <location>
        <begin position="177"/>
        <end position="201"/>
    </location>
</feature>
<evidence type="ECO:0000256" key="3">
    <source>
        <dbReference type="ARBA" id="ARBA00022729"/>
    </source>
</evidence>
<feature type="compositionally biased region" description="Low complexity" evidence="5">
    <location>
        <begin position="18"/>
        <end position="29"/>
    </location>
</feature>
<dbReference type="SUPFAM" id="SSF81296">
    <property type="entry name" value="E set domains"/>
    <property type="match status" value="1"/>
</dbReference>
<dbReference type="Pfam" id="PF04234">
    <property type="entry name" value="CopC"/>
    <property type="match status" value="1"/>
</dbReference>
<evidence type="ECO:0000259" key="7">
    <source>
        <dbReference type="Pfam" id="PF04234"/>
    </source>
</evidence>
<feature type="region of interest" description="Disordered" evidence="5">
    <location>
        <begin position="1"/>
        <end position="29"/>
    </location>
</feature>
<dbReference type="PANTHER" id="PTHR34820:SF4">
    <property type="entry name" value="INNER MEMBRANE PROTEIN YEBZ"/>
    <property type="match status" value="1"/>
</dbReference>
<evidence type="ECO:0000256" key="4">
    <source>
        <dbReference type="ARBA" id="ARBA00023008"/>
    </source>
</evidence>